<comment type="cofactor">
    <cofactor evidence="1">
        <name>Fe cation</name>
        <dbReference type="ChEBI" id="CHEBI:24875"/>
    </cofactor>
</comment>
<dbReference type="InterPro" id="IPR004360">
    <property type="entry name" value="Glyas_Fos-R_dOase_dom"/>
</dbReference>
<evidence type="ECO:0000259" key="6">
    <source>
        <dbReference type="PROSITE" id="PS51819"/>
    </source>
</evidence>
<keyword evidence="7" id="KW-0560">Oxidoreductase</keyword>
<keyword evidence="4" id="KW-0677">Repeat</keyword>
<evidence type="ECO:0000313" key="7">
    <source>
        <dbReference type="EMBL" id="MCW8109494.1"/>
    </source>
</evidence>
<dbReference type="InterPro" id="IPR037523">
    <property type="entry name" value="VOC_core"/>
</dbReference>
<dbReference type="InterPro" id="IPR041736">
    <property type="entry name" value="4OHPhenylPyrv_dOase_N"/>
</dbReference>
<evidence type="ECO:0000256" key="5">
    <source>
        <dbReference type="ARBA" id="ARBA00023004"/>
    </source>
</evidence>
<gene>
    <name evidence="7" type="primary">hppD</name>
    <name evidence="7" type="ORF">OPS25_13370</name>
</gene>
<dbReference type="EC" id="1.13.11.27" evidence="7"/>
<evidence type="ECO:0000256" key="3">
    <source>
        <dbReference type="ARBA" id="ARBA00022723"/>
    </source>
</evidence>
<evidence type="ECO:0000256" key="4">
    <source>
        <dbReference type="ARBA" id="ARBA00022737"/>
    </source>
</evidence>
<dbReference type="PIRSF" id="PIRSF009283">
    <property type="entry name" value="HPP_dOase"/>
    <property type="match status" value="1"/>
</dbReference>
<keyword evidence="8" id="KW-1185">Reference proteome</keyword>
<dbReference type="InterPro" id="IPR041735">
    <property type="entry name" value="4OHPhenylPyrv_dOase_C"/>
</dbReference>
<keyword evidence="5" id="KW-0408">Iron</keyword>
<dbReference type="PROSITE" id="PS51819">
    <property type="entry name" value="VOC"/>
    <property type="match status" value="2"/>
</dbReference>
<evidence type="ECO:0000256" key="1">
    <source>
        <dbReference type="ARBA" id="ARBA00001962"/>
    </source>
</evidence>
<dbReference type="InterPro" id="IPR005956">
    <property type="entry name" value="4OHPhenylPyrv_dOase"/>
</dbReference>
<proteinExistence type="inferred from homology"/>
<feature type="domain" description="VOC" evidence="6">
    <location>
        <begin position="10"/>
        <end position="130"/>
    </location>
</feature>
<sequence>MADLFENPMGLDGFEFVEFSAPEKGILEPVFDAMGFTKVAVHKSKQVELWRQGDINFVTNYEPKSHAAYYAEEHGAGACGMAFRVKNAHYAYQEVLKKGAQPVEVHTGPMELRLPAIKGIGGATLYLIDRYKEGETIYDIDFEWIEGVDRKPEGCGFHTLDHLTHNVYRGRMDYWADYYTKLFNFREIRYFDIKGEYTGLLSKAMTAPDGKIRIPLNEEAAGGGGQIEEYLMKYNGEGIQHIAFSCDNLLECWDRLKKRGMKFMTAPPETYYDMLEERLPGHGEPTEELKSRGILLDGTTEGGKPRLLLQIFSENMLGPVFFEFIQRKEDEGFGEGNFKALFESIERDQLNRGVIKKKDEVA</sequence>
<dbReference type="NCBIfam" id="TIGR01263">
    <property type="entry name" value="4HPPD"/>
    <property type="match status" value="1"/>
</dbReference>
<reference evidence="7" key="1">
    <citation type="submission" date="2022-11" db="EMBL/GenBank/DDBJ databases">
        <title>Alteromonas sp. nov., isolated from sea water of the Qingdao.</title>
        <authorList>
            <person name="Wang Q."/>
        </authorList>
    </citation>
    <scope>NUCLEOTIDE SEQUENCE</scope>
    <source>
        <strain evidence="7">ASW11-7</strain>
    </source>
</reference>
<dbReference type="CDD" id="cd07250">
    <property type="entry name" value="HPPD_C_like"/>
    <property type="match status" value="1"/>
</dbReference>
<dbReference type="PANTHER" id="PTHR11959">
    <property type="entry name" value="4-HYDROXYPHENYLPYRUVATE DIOXYGENASE"/>
    <property type="match status" value="1"/>
</dbReference>
<evidence type="ECO:0000313" key="8">
    <source>
        <dbReference type="Proteomes" id="UP001142810"/>
    </source>
</evidence>
<dbReference type="SUPFAM" id="SSF54593">
    <property type="entry name" value="Glyoxalase/Bleomycin resistance protein/Dihydroxybiphenyl dioxygenase"/>
    <property type="match status" value="1"/>
</dbReference>
<dbReference type="PANTHER" id="PTHR11959:SF1">
    <property type="entry name" value="4-HYDROXYPHENYLPYRUVATE DIOXYGENASE"/>
    <property type="match status" value="1"/>
</dbReference>
<dbReference type="EMBL" id="JAPFRD010000011">
    <property type="protein sequence ID" value="MCW8109494.1"/>
    <property type="molecule type" value="Genomic_DNA"/>
</dbReference>
<dbReference type="InterPro" id="IPR029068">
    <property type="entry name" value="Glyas_Bleomycin-R_OHBP_Dase"/>
</dbReference>
<dbReference type="CDD" id="cd08342">
    <property type="entry name" value="HPPD_N_like"/>
    <property type="match status" value="1"/>
</dbReference>
<name>A0ABT3P9P9_9ALTE</name>
<dbReference type="Proteomes" id="UP001142810">
    <property type="component" value="Unassembled WGS sequence"/>
</dbReference>
<feature type="domain" description="VOC" evidence="6">
    <location>
        <begin position="159"/>
        <end position="314"/>
    </location>
</feature>
<accession>A0ABT3P9P9</accession>
<dbReference type="GO" id="GO:0003868">
    <property type="term" value="F:4-hydroxyphenylpyruvate dioxygenase activity"/>
    <property type="evidence" value="ECO:0007669"/>
    <property type="project" value="UniProtKB-EC"/>
</dbReference>
<dbReference type="Pfam" id="PF14696">
    <property type="entry name" value="Glyoxalase_5"/>
    <property type="match status" value="1"/>
</dbReference>
<dbReference type="Pfam" id="PF00903">
    <property type="entry name" value="Glyoxalase"/>
    <property type="match status" value="1"/>
</dbReference>
<dbReference type="RefSeq" id="WP_265618277.1">
    <property type="nucleotide sequence ID" value="NZ_JAPFRD010000011.1"/>
</dbReference>
<keyword evidence="7" id="KW-0223">Dioxygenase</keyword>
<keyword evidence="3" id="KW-0479">Metal-binding</keyword>
<organism evidence="7 8">
    <name type="scientific">Alteromonas aquimaris</name>
    <dbReference type="NCBI Taxonomy" id="2998417"/>
    <lineage>
        <taxon>Bacteria</taxon>
        <taxon>Pseudomonadati</taxon>
        <taxon>Pseudomonadota</taxon>
        <taxon>Gammaproteobacteria</taxon>
        <taxon>Alteromonadales</taxon>
        <taxon>Alteromonadaceae</taxon>
        <taxon>Alteromonas/Salinimonas group</taxon>
        <taxon>Alteromonas</taxon>
    </lineage>
</organism>
<comment type="caution">
    <text evidence="7">The sequence shown here is derived from an EMBL/GenBank/DDBJ whole genome shotgun (WGS) entry which is preliminary data.</text>
</comment>
<protein>
    <submittedName>
        <fullName evidence="7">4-hydroxyphenylpyruvate dioxygenase</fullName>
        <ecNumber evidence="7">1.13.11.27</ecNumber>
    </submittedName>
</protein>
<evidence type="ECO:0000256" key="2">
    <source>
        <dbReference type="ARBA" id="ARBA00005877"/>
    </source>
</evidence>
<comment type="similarity">
    <text evidence="2">Belongs to the 4HPPD family.</text>
</comment>
<dbReference type="Gene3D" id="3.10.180.10">
    <property type="entry name" value="2,3-Dihydroxybiphenyl 1,2-Dioxygenase, domain 1"/>
    <property type="match status" value="2"/>
</dbReference>